<dbReference type="PANTHER" id="PTHR23151:SF90">
    <property type="entry name" value="DIHYDROLIPOYLLYSINE-RESIDUE ACETYLTRANSFERASE COMPONENT OF PYRUVATE DEHYDROGENASE COMPLEX, MITOCHONDRIAL-RELATED"/>
    <property type="match status" value="1"/>
</dbReference>
<dbReference type="Pfam" id="PF00364">
    <property type="entry name" value="Biotin_lipoyl"/>
    <property type="match status" value="1"/>
</dbReference>
<evidence type="ECO:0000256" key="2">
    <source>
        <dbReference type="ARBA" id="ARBA00011484"/>
    </source>
</evidence>
<keyword evidence="5 8" id="KW-0012">Acyltransferase</keyword>
<dbReference type="InterPro" id="IPR045257">
    <property type="entry name" value="E2/Pdx1"/>
</dbReference>
<dbReference type="InterPro" id="IPR004167">
    <property type="entry name" value="PSBD"/>
</dbReference>
<dbReference type="EMBL" id="JPWF01000008">
    <property type="protein sequence ID" value="RCK36367.1"/>
    <property type="molecule type" value="Genomic_DNA"/>
</dbReference>
<dbReference type="InterPro" id="IPR006257">
    <property type="entry name" value="LAT1"/>
</dbReference>
<comment type="catalytic activity">
    <reaction evidence="7 8">
        <text>N(6)-[(R)-dihydrolipoyl]-L-lysyl-[protein] + acetyl-CoA = N(6)-[(R)-S(8)-acetyldihydrolipoyl]-L-lysyl-[protein] + CoA</text>
        <dbReference type="Rhea" id="RHEA:17017"/>
        <dbReference type="Rhea" id="RHEA-COMP:10475"/>
        <dbReference type="Rhea" id="RHEA-COMP:10478"/>
        <dbReference type="ChEBI" id="CHEBI:57287"/>
        <dbReference type="ChEBI" id="CHEBI:57288"/>
        <dbReference type="ChEBI" id="CHEBI:83100"/>
        <dbReference type="ChEBI" id="CHEBI:83111"/>
        <dbReference type="EC" id="2.3.1.12"/>
    </reaction>
</comment>
<dbReference type="SUPFAM" id="SSF51230">
    <property type="entry name" value="Single hybrid motif"/>
    <property type="match status" value="1"/>
</dbReference>
<dbReference type="GO" id="GO:0045254">
    <property type="term" value="C:pyruvate dehydrogenase complex"/>
    <property type="evidence" value="ECO:0007669"/>
    <property type="project" value="UniProtKB-UniRule"/>
</dbReference>
<keyword evidence="4 8" id="KW-0450">Lipoyl</keyword>
<dbReference type="FunFam" id="2.40.50.100:FF:000010">
    <property type="entry name" value="Acetyltransferase component of pyruvate dehydrogenase complex"/>
    <property type="match status" value="1"/>
</dbReference>
<dbReference type="RefSeq" id="WP_114102884.1">
    <property type="nucleotide sequence ID" value="NZ_JPWF01000008.1"/>
</dbReference>
<dbReference type="NCBIfam" id="TIGR01349">
    <property type="entry name" value="PDHac_trf_mito"/>
    <property type="match status" value="1"/>
</dbReference>
<dbReference type="InterPro" id="IPR001078">
    <property type="entry name" value="2-oxoacid_DH_actylTfrase"/>
</dbReference>
<dbReference type="InterPro" id="IPR000089">
    <property type="entry name" value="Biotin_lipoyl"/>
</dbReference>
<evidence type="ECO:0000313" key="13">
    <source>
        <dbReference type="Proteomes" id="UP000253226"/>
    </source>
</evidence>
<comment type="subunit">
    <text evidence="2">Forms a 24-polypeptide structural core with octahedral symmetry.</text>
</comment>
<dbReference type="Gene3D" id="4.10.320.10">
    <property type="entry name" value="E3-binding domain"/>
    <property type="match status" value="1"/>
</dbReference>
<dbReference type="SUPFAM" id="SSF52777">
    <property type="entry name" value="CoA-dependent acyltransferases"/>
    <property type="match status" value="1"/>
</dbReference>
<gene>
    <name evidence="12" type="ORF">TH19_13955</name>
</gene>
<evidence type="ECO:0000259" key="11">
    <source>
        <dbReference type="PROSITE" id="PS51826"/>
    </source>
</evidence>
<dbReference type="InterPro" id="IPR023213">
    <property type="entry name" value="CAT-like_dom_sf"/>
</dbReference>
<dbReference type="InterPro" id="IPR036625">
    <property type="entry name" value="E3-bd_dom_sf"/>
</dbReference>
<evidence type="ECO:0000256" key="9">
    <source>
        <dbReference type="SAM" id="MobiDB-lite"/>
    </source>
</evidence>
<dbReference type="PANTHER" id="PTHR23151">
    <property type="entry name" value="DIHYDROLIPOAMIDE ACETYL/SUCCINYL-TRANSFERASE-RELATED"/>
    <property type="match status" value="1"/>
</dbReference>
<dbReference type="Proteomes" id="UP000253226">
    <property type="component" value="Unassembled WGS sequence"/>
</dbReference>
<dbReference type="EC" id="2.3.1.12" evidence="8"/>
<dbReference type="SUPFAM" id="SSF47005">
    <property type="entry name" value="Peripheral subunit-binding domain of 2-oxo acid dehydrogenase complex"/>
    <property type="match status" value="1"/>
</dbReference>
<feature type="region of interest" description="Disordered" evidence="9">
    <location>
        <begin position="85"/>
        <end position="112"/>
    </location>
</feature>
<dbReference type="PROSITE" id="PS51826">
    <property type="entry name" value="PSBD"/>
    <property type="match status" value="1"/>
</dbReference>
<feature type="region of interest" description="Disordered" evidence="9">
    <location>
        <begin position="191"/>
        <end position="212"/>
    </location>
</feature>
<dbReference type="Gene3D" id="2.40.50.100">
    <property type="match status" value="1"/>
</dbReference>
<feature type="domain" description="Peripheral subunit-binding (PSBD)" evidence="11">
    <location>
        <begin position="133"/>
        <end position="170"/>
    </location>
</feature>
<evidence type="ECO:0000256" key="5">
    <source>
        <dbReference type="ARBA" id="ARBA00023315"/>
    </source>
</evidence>
<proteinExistence type="inferred from homology"/>
<evidence type="ECO:0000256" key="6">
    <source>
        <dbReference type="ARBA" id="ARBA00025211"/>
    </source>
</evidence>
<name>A0A367W4Q3_9PROT</name>
<comment type="function">
    <text evidence="6">The pyruvate dehydrogenase complex catalyzes the overall conversion of pyruvate to acetyl-CoA and CO(2). It contains multiple copies of three enzymatic components: pyruvate dehydrogenase (E1), dihydrolipoamide acetyltransferase (E2) and lipoamide dehydrogenase (E3).</text>
</comment>
<dbReference type="Gene3D" id="3.30.559.10">
    <property type="entry name" value="Chloramphenicol acetyltransferase-like domain"/>
    <property type="match status" value="1"/>
</dbReference>
<evidence type="ECO:0000256" key="3">
    <source>
        <dbReference type="ARBA" id="ARBA00022679"/>
    </source>
</evidence>
<dbReference type="Pfam" id="PF02817">
    <property type="entry name" value="E3_binding"/>
    <property type="match status" value="1"/>
</dbReference>
<evidence type="ECO:0000256" key="1">
    <source>
        <dbReference type="ARBA" id="ARBA00007317"/>
    </source>
</evidence>
<dbReference type="GO" id="GO:0004742">
    <property type="term" value="F:dihydrolipoyllysine-residue acetyltransferase activity"/>
    <property type="evidence" value="ECO:0007669"/>
    <property type="project" value="UniProtKB-UniRule"/>
</dbReference>
<dbReference type="OrthoDB" id="9805770at2"/>
<evidence type="ECO:0000259" key="10">
    <source>
        <dbReference type="PROSITE" id="PS50968"/>
    </source>
</evidence>
<dbReference type="PROSITE" id="PS50968">
    <property type="entry name" value="BIOTINYL_LIPOYL"/>
    <property type="match status" value="1"/>
</dbReference>
<dbReference type="InterPro" id="IPR011053">
    <property type="entry name" value="Single_hybrid_motif"/>
</dbReference>
<protein>
    <recommendedName>
        <fullName evidence="8">Acetyltransferase component of pyruvate dehydrogenase complex</fullName>
        <ecNumber evidence="8">2.3.1.12</ecNumber>
    </recommendedName>
</protein>
<comment type="caution">
    <text evidence="12">The sequence shown here is derived from an EMBL/GenBank/DDBJ whole genome shotgun (WGS) entry which is preliminary data.</text>
</comment>
<dbReference type="InterPro" id="IPR003016">
    <property type="entry name" value="2-oxoA_DH_lipoyl-BS"/>
</dbReference>
<accession>A0A367W4Q3</accession>
<evidence type="ECO:0000256" key="8">
    <source>
        <dbReference type="RuleBase" id="RU361137"/>
    </source>
</evidence>
<dbReference type="PROSITE" id="PS00189">
    <property type="entry name" value="LIPOYL"/>
    <property type="match status" value="1"/>
</dbReference>
<dbReference type="AlphaFoldDB" id="A0A367W4Q3"/>
<dbReference type="CDD" id="cd06849">
    <property type="entry name" value="lipoyl_domain"/>
    <property type="match status" value="1"/>
</dbReference>
<feature type="compositionally biased region" description="Low complexity" evidence="9">
    <location>
        <begin position="93"/>
        <end position="112"/>
    </location>
</feature>
<reference evidence="12 13" key="1">
    <citation type="submission" date="2014-07" db="EMBL/GenBank/DDBJ databases">
        <title>Draft genome sequence of Thalassospira profundimaris 35.</title>
        <authorList>
            <person name="Lai Q."/>
            <person name="Shao Z."/>
        </authorList>
    </citation>
    <scope>NUCLEOTIDE SEQUENCE [LARGE SCALE GENOMIC DNA]</scope>
    <source>
        <strain evidence="12 13">35</strain>
    </source>
</reference>
<sequence>MPVKVLMPALSPTMTEGTLAKWHVKEGDTVESGDVIAEIETDKATMEVEAVDEGKIGKILVAEGSEGVAVNEVIALLLEEGEDDSALDGADTSAAGAAPAAEAPAEAAPAPAAAPAAASPAAAAPVSGGDRVKASPLARRIAANEGVDLNAVTGSGPRGRIVKRDVEAAKSAKPAAAAAVPAAQAAPSAPAASAPAASGWNPDLTGLPEYEEIPNSGMRKTIARRLSESKQQVPHFYLTVDCELDNLLATRKQLNEKAGDGIKISVNDFVIRAVSLALKKVPAANSIWTDKATLQCKKQDISVAVAIDGGLITPVVRDAGSKGLAEISSEMKALAGKARDGKLMPEDYQGGTFSVSNLGMFGIKEFSAIINPPQGCILAVGAGEQRPVVKDGALAIATVMSCTLSVDHRAVDGAVGAQFMAEFKKLIEDPLSMLL</sequence>
<evidence type="ECO:0000256" key="4">
    <source>
        <dbReference type="ARBA" id="ARBA00022823"/>
    </source>
</evidence>
<dbReference type="GO" id="GO:0006086">
    <property type="term" value="P:pyruvate decarboxylation to acetyl-CoA"/>
    <property type="evidence" value="ECO:0007669"/>
    <property type="project" value="InterPro"/>
</dbReference>
<organism evidence="12 13">
    <name type="scientific">Thalassospira profundimaris</name>
    <dbReference type="NCBI Taxonomy" id="502049"/>
    <lineage>
        <taxon>Bacteria</taxon>
        <taxon>Pseudomonadati</taxon>
        <taxon>Pseudomonadota</taxon>
        <taxon>Alphaproteobacteria</taxon>
        <taxon>Rhodospirillales</taxon>
        <taxon>Thalassospiraceae</taxon>
        <taxon>Thalassospira</taxon>
    </lineage>
</organism>
<dbReference type="FunFam" id="3.30.559.10:FF:000003">
    <property type="entry name" value="Acetyltransferase component of pyruvate dehydrogenase complex"/>
    <property type="match status" value="1"/>
</dbReference>
<dbReference type="Pfam" id="PF00198">
    <property type="entry name" value="2-oxoacid_dh"/>
    <property type="match status" value="1"/>
</dbReference>
<comment type="similarity">
    <text evidence="1 8">Belongs to the 2-oxoacid dehydrogenase family.</text>
</comment>
<evidence type="ECO:0000256" key="7">
    <source>
        <dbReference type="ARBA" id="ARBA00048370"/>
    </source>
</evidence>
<evidence type="ECO:0000313" key="12">
    <source>
        <dbReference type="EMBL" id="RCK36367.1"/>
    </source>
</evidence>
<comment type="cofactor">
    <cofactor evidence="8">
        <name>(R)-lipoate</name>
        <dbReference type="ChEBI" id="CHEBI:83088"/>
    </cofactor>
    <text evidence="8">Binds 1 lipoyl cofactor covalently.</text>
</comment>
<feature type="domain" description="Lipoyl-binding" evidence="10">
    <location>
        <begin position="2"/>
        <end position="78"/>
    </location>
</feature>
<keyword evidence="3 8" id="KW-0808">Transferase</keyword>